<feature type="region of interest" description="Disordered" evidence="5">
    <location>
        <begin position="585"/>
        <end position="620"/>
    </location>
</feature>
<gene>
    <name evidence="7" type="primary">Dwil\GK18457</name>
    <name evidence="7" type="ORF">Dwil_GK18457</name>
</gene>
<feature type="compositionally biased region" description="Low complexity" evidence="5">
    <location>
        <begin position="602"/>
        <end position="620"/>
    </location>
</feature>
<dbReference type="CDD" id="cd17386">
    <property type="entry name" value="MFS_SLC46"/>
    <property type="match status" value="1"/>
</dbReference>
<evidence type="ECO:0000256" key="1">
    <source>
        <dbReference type="ARBA" id="ARBA00004141"/>
    </source>
</evidence>
<keyword evidence="8" id="KW-1185">Reference proteome</keyword>
<dbReference type="Pfam" id="PF07690">
    <property type="entry name" value="MFS_1"/>
    <property type="match status" value="1"/>
</dbReference>
<feature type="transmembrane region" description="Helical" evidence="6">
    <location>
        <begin position="272"/>
        <end position="294"/>
    </location>
</feature>
<evidence type="ECO:0000313" key="7">
    <source>
        <dbReference type="EMBL" id="EDW86493.1"/>
    </source>
</evidence>
<proteinExistence type="predicted"/>
<evidence type="ECO:0000313" key="8">
    <source>
        <dbReference type="Proteomes" id="UP000007798"/>
    </source>
</evidence>
<dbReference type="PANTHER" id="PTHR23507">
    <property type="entry name" value="ZGC:174356"/>
    <property type="match status" value="1"/>
</dbReference>
<dbReference type="eggNOG" id="KOG2816">
    <property type="taxonomic scope" value="Eukaryota"/>
</dbReference>
<feature type="transmembrane region" description="Helical" evidence="6">
    <location>
        <begin position="147"/>
        <end position="166"/>
    </location>
</feature>
<dbReference type="PhylomeDB" id="B4NPQ3"/>
<dbReference type="EMBL" id="CH964291">
    <property type="protein sequence ID" value="EDW86493.1"/>
    <property type="molecule type" value="Genomic_DNA"/>
</dbReference>
<feature type="compositionally biased region" description="Polar residues" evidence="5">
    <location>
        <begin position="53"/>
        <end position="62"/>
    </location>
</feature>
<feature type="region of interest" description="Disordered" evidence="5">
    <location>
        <begin position="1"/>
        <end position="67"/>
    </location>
</feature>
<keyword evidence="4 6" id="KW-0472">Membrane</keyword>
<dbReference type="AlphaFoldDB" id="B4NPQ3"/>
<evidence type="ECO:0000256" key="2">
    <source>
        <dbReference type="ARBA" id="ARBA00022692"/>
    </source>
</evidence>
<comment type="subcellular location">
    <subcellularLocation>
        <location evidence="1">Membrane</location>
        <topology evidence="1">Multi-pass membrane protein</topology>
    </subcellularLocation>
</comment>
<feature type="transmembrane region" description="Helical" evidence="6">
    <location>
        <begin position="245"/>
        <end position="266"/>
    </location>
</feature>
<feature type="transmembrane region" description="Helical" evidence="6">
    <location>
        <begin position="498"/>
        <end position="519"/>
    </location>
</feature>
<feature type="transmembrane region" description="Helical" evidence="6">
    <location>
        <begin position="466"/>
        <end position="486"/>
    </location>
</feature>
<evidence type="ECO:0008006" key="9">
    <source>
        <dbReference type="Google" id="ProtNLM"/>
    </source>
</evidence>
<protein>
    <recommendedName>
        <fullName evidence="9">Major facilitator superfamily (MFS) profile domain-containing protein</fullName>
    </recommendedName>
</protein>
<feature type="transmembrane region" description="Helical" evidence="6">
    <location>
        <begin position="178"/>
        <end position="200"/>
    </location>
</feature>
<dbReference type="InterPro" id="IPR011701">
    <property type="entry name" value="MFS"/>
</dbReference>
<dbReference type="InParanoid" id="B4NPQ3"/>
<dbReference type="GO" id="GO:0022857">
    <property type="term" value="F:transmembrane transporter activity"/>
    <property type="evidence" value="ECO:0007669"/>
    <property type="project" value="InterPro"/>
</dbReference>
<keyword evidence="3 6" id="KW-1133">Transmembrane helix</keyword>
<dbReference type="GO" id="GO:0016020">
    <property type="term" value="C:membrane"/>
    <property type="evidence" value="ECO:0007669"/>
    <property type="project" value="UniProtKB-SubCell"/>
</dbReference>
<feature type="transmembrane region" description="Helical" evidence="6">
    <location>
        <begin position="340"/>
        <end position="364"/>
    </location>
</feature>
<dbReference type="PANTHER" id="PTHR23507:SF1">
    <property type="entry name" value="FI18259P1-RELATED"/>
    <property type="match status" value="1"/>
</dbReference>
<reference evidence="7 8" key="1">
    <citation type="journal article" date="2007" name="Nature">
        <title>Evolution of genes and genomes on the Drosophila phylogeny.</title>
        <authorList>
            <consortium name="Drosophila 12 Genomes Consortium"/>
            <person name="Clark A.G."/>
            <person name="Eisen M.B."/>
            <person name="Smith D.R."/>
            <person name="Bergman C.M."/>
            <person name="Oliver B."/>
            <person name="Markow T.A."/>
            <person name="Kaufman T.C."/>
            <person name="Kellis M."/>
            <person name="Gelbart W."/>
            <person name="Iyer V.N."/>
            <person name="Pollard D.A."/>
            <person name="Sackton T.B."/>
            <person name="Larracuente A.M."/>
            <person name="Singh N.D."/>
            <person name="Abad J.P."/>
            <person name="Abt D.N."/>
            <person name="Adryan B."/>
            <person name="Aguade M."/>
            <person name="Akashi H."/>
            <person name="Anderson W.W."/>
            <person name="Aquadro C.F."/>
            <person name="Ardell D.H."/>
            <person name="Arguello R."/>
            <person name="Artieri C.G."/>
            <person name="Barbash D.A."/>
            <person name="Barker D."/>
            <person name="Barsanti P."/>
            <person name="Batterham P."/>
            <person name="Batzoglou S."/>
            <person name="Begun D."/>
            <person name="Bhutkar A."/>
            <person name="Blanco E."/>
            <person name="Bosak S.A."/>
            <person name="Bradley R.K."/>
            <person name="Brand A.D."/>
            <person name="Brent M.R."/>
            <person name="Brooks A.N."/>
            <person name="Brown R.H."/>
            <person name="Butlin R.K."/>
            <person name="Caggese C."/>
            <person name="Calvi B.R."/>
            <person name="Bernardo de Carvalho A."/>
            <person name="Caspi A."/>
            <person name="Castrezana S."/>
            <person name="Celniker S.E."/>
            <person name="Chang J.L."/>
            <person name="Chapple C."/>
            <person name="Chatterji S."/>
            <person name="Chinwalla A."/>
            <person name="Civetta A."/>
            <person name="Clifton S.W."/>
            <person name="Comeron J.M."/>
            <person name="Costello J.C."/>
            <person name="Coyne J.A."/>
            <person name="Daub J."/>
            <person name="David R.G."/>
            <person name="Delcher A.L."/>
            <person name="Delehaunty K."/>
            <person name="Do C.B."/>
            <person name="Ebling H."/>
            <person name="Edwards K."/>
            <person name="Eickbush T."/>
            <person name="Evans J.D."/>
            <person name="Filipski A."/>
            <person name="Findeiss S."/>
            <person name="Freyhult E."/>
            <person name="Fulton L."/>
            <person name="Fulton R."/>
            <person name="Garcia A.C."/>
            <person name="Gardiner A."/>
            <person name="Garfield D.A."/>
            <person name="Garvin B.E."/>
            <person name="Gibson G."/>
            <person name="Gilbert D."/>
            <person name="Gnerre S."/>
            <person name="Godfrey J."/>
            <person name="Good R."/>
            <person name="Gotea V."/>
            <person name="Gravely B."/>
            <person name="Greenberg A.J."/>
            <person name="Griffiths-Jones S."/>
            <person name="Gross S."/>
            <person name="Guigo R."/>
            <person name="Gustafson E.A."/>
            <person name="Haerty W."/>
            <person name="Hahn M.W."/>
            <person name="Halligan D.L."/>
            <person name="Halpern A.L."/>
            <person name="Halter G.M."/>
            <person name="Han M.V."/>
            <person name="Heger A."/>
            <person name="Hillier L."/>
            <person name="Hinrichs A.S."/>
            <person name="Holmes I."/>
            <person name="Hoskins R.A."/>
            <person name="Hubisz M.J."/>
            <person name="Hultmark D."/>
            <person name="Huntley M.A."/>
            <person name="Jaffe D.B."/>
            <person name="Jagadeeshan S."/>
            <person name="Jeck W.R."/>
            <person name="Johnson J."/>
            <person name="Jones C.D."/>
            <person name="Jordan W.C."/>
            <person name="Karpen G.H."/>
            <person name="Kataoka E."/>
            <person name="Keightley P.D."/>
            <person name="Kheradpour P."/>
            <person name="Kirkness E.F."/>
            <person name="Koerich L.B."/>
            <person name="Kristiansen K."/>
            <person name="Kudrna D."/>
            <person name="Kulathinal R.J."/>
            <person name="Kumar S."/>
            <person name="Kwok R."/>
            <person name="Lander E."/>
            <person name="Langley C.H."/>
            <person name="Lapoint R."/>
            <person name="Lazzaro B.P."/>
            <person name="Lee S.J."/>
            <person name="Levesque L."/>
            <person name="Li R."/>
            <person name="Lin C.F."/>
            <person name="Lin M.F."/>
            <person name="Lindblad-Toh K."/>
            <person name="Llopart A."/>
            <person name="Long M."/>
            <person name="Low L."/>
            <person name="Lozovsky E."/>
            <person name="Lu J."/>
            <person name="Luo M."/>
            <person name="Machado C.A."/>
            <person name="Makalowski W."/>
            <person name="Marzo M."/>
            <person name="Matsuda M."/>
            <person name="Matzkin L."/>
            <person name="McAllister B."/>
            <person name="McBride C.S."/>
            <person name="McKernan B."/>
            <person name="McKernan K."/>
            <person name="Mendez-Lago M."/>
            <person name="Minx P."/>
            <person name="Mollenhauer M.U."/>
            <person name="Montooth K."/>
            <person name="Mount S.M."/>
            <person name="Mu X."/>
            <person name="Myers E."/>
            <person name="Negre B."/>
            <person name="Newfeld S."/>
            <person name="Nielsen R."/>
            <person name="Noor M.A."/>
            <person name="O'Grady P."/>
            <person name="Pachter L."/>
            <person name="Papaceit M."/>
            <person name="Parisi M.J."/>
            <person name="Parisi M."/>
            <person name="Parts L."/>
            <person name="Pedersen J.S."/>
            <person name="Pesole G."/>
            <person name="Phillippy A.M."/>
            <person name="Ponting C.P."/>
            <person name="Pop M."/>
            <person name="Porcelli D."/>
            <person name="Powell J.R."/>
            <person name="Prohaska S."/>
            <person name="Pruitt K."/>
            <person name="Puig M."/>
            <person name="Quesneville H."/>
            <person name="Ram K.R."/>
            <person name="Rand D."/>
            <person name="Rasmussen M.D."/>
            <person name="Reed L.K."/>
            <person name="Reenan R."/>
            <person name="Reily A."/>
            <person name="Remington K.A."/>
            <person name="Rieger T.T."/>
            <person name="Ritchie M.G."/>
            <person name="Robin C."/>
            <person name="Rogers Y.H."/>
            <person name="Rohde C."/>
            <person name="Rozas J."/>
            <person name="Rubenfield M.J."/>
            <person name="Ruiz A."/>
            <person name="Russo S."/>
            <person name="Salzberg S.L."/>
            <person name="Sanchez-Gracia A."/>
            <person name="Saranga D.J."/>
            <person name="Sato H."/>
            <person name="Schaeffer S.W."/>
            <person name="Schatz M.C."/>
            <person name="Schlenke T."/>
            <person name="Schwartz R."/>
            <person name="Segarra C."/>
            <person name="Singh R.S."/>
            <person name="Sirot L."/>
            <person name="Sirota M."/>
            <person name="Sisneros N.B."/>
            <person name="Smith C.D."/>
            <person name="Smith T.F."/>
            <person name="Spieth J."/>
            <person name="Stage D.E."/>
            <person name="Stark A."/>
            <person name="Stephan W."/>
            <person name="Strausberg R.L."/>
            <person name="Strempel S."/>
            <person name="Sturgill D."/>
            <person name="Sutton G."/>
            <person name="Sutton G.G."/>
            <person name="Tao W."/>
            <person name="Teichmann S."/>
            <person name="Tobari Y.N."/>
            <person name="Tomimura Y."/>
            <person name="Tsolas J.M."/>
            <person name="Valente V.L."/>
            <person name="Venter E."/>
            <person name="Venter J.C."/>
            <person name="Vicario S."/>
            <person name="Vieira F.G."/>
            <person name="Vilella A.J."/>
            <person name="Villasante A."/>
            <person name="Walenz B."/>
            <person name="Wang J."/>
            <person name="Wasserman M."/>
            <person name="Watts T."/>
            <person name="Wilson D."/>
            <person name="Wilson R.K."/>
            <person name="Wing R.A."/>
            <person name="Wolfner M.F."/>
            <person name="Wong A."/>
            <person name="Wong G.K."/>
            <person name="Wu C.I."/>
            <person name="Wu G."/>
            <person name="Yamamoto D."/>
            <person name="Yang H.P."/>
            <person name="Yang S.P."/>
            <person name="Yorke J.A."/>
            <person name="Yoshida K."/>
            <person name="Zdobnov E."/>
            <person name="Zhang P."/>
            <person name="Zhang Y."/>
            <person name="Zimin A.V."/>
            <person name="Baldwin J."/>
            <person name="Abdouelleil A."/>
            <person name="Abdulkadir J."/>
            <person name="Abebe A."/>
            <person name="Abera B."/>
            <person name="Abreu J."/>
            <person name="Acer S.C."/>
            <person name="Aftuck L."/>
            <person name="Alexander A."/>
            <person name="An P."/>
            <person name="Anderson E."/>
            <person name="Anderson S."/>
            <person name="Arachi H."/>
            <person name="Azer M."/>
            <person name="Bachantsang P."/>
            <person name="Barry A."/>
            <person name="Bayul T."/>
            <person name="Berlin A."/>
            <person name="Bessette D."/>
            <person name="Bloom T."/>
            <person name="Blye J."/>
            <person name="Boguslavskiy L."/>
            <person name="Bonnet C."/>
            <person name="Boukhgalter B."/>
            <person name="Bourzgui I."/>
            <person name="Brown A."/>
            <person name="Cahill P."/>
            <person name="Channer S."/>
            <person name="Cheshatsang Y."/>
            <person name="Chuda L."/>
            <person name="Citroen M."/>
            <person name="Collymore A."/>
            <person name="Cooke P."/>
            <person name="Costello M."/>
            <person name="D'Aco K."/>
            <person name="Daza R."/>
            <person name="De Haan G."/>
            <person name="DeGray S."/>
            <person name="DeMaso C."/>
            <person name="Dhargay N."/>
            <person name="Dooley K."/>
            <person name="Dooley E."/>
            <person name="Doricent M."/>
            <person name="Dorje P."/>
            <person name="Dorjee K."/>
            <person name="Dupes A."/>
            <person name="Elong R."/>
            <person name="Falk J."/>
            <person name="Farina A."/>
            <person name="Faro S."/>
            <person name="Ferguson D."/>
            <person name="Fisher S."/>
            <person name="Foley C.D."/>
            <person name="Franke A."/>
            <person name="Friedrich D."/>
            <person name="Gadbois L."/>
            <person name="Gearin G."/>
            <person name="Gearin C.R."/>
            <person name="Giannoukos G."/>
            <person name="Goode T."/>
            <person name="Graham J."/>
            <person name="Grandbois E."/>
            <person name="Grewal S."/>
            <person name="Gyaltsen K."/>
            <person name="Hafez N."/>
            <person name="Hagos B."/>
            <person name="Hall J."/>
            <person name="Henson C."/>
            <person name="Hollinger A."/>
            <person name="Honan T."/>
            <person name="Huard M.D."/>
            <person name="Hughes L."/>
            <person name="Hurhula B."/>
            <person name="Husby M.E."/>
            <person name="Kamat A."/>
            <person name="Kanga B."/>
            <person name="Kashin S."/>
            <person name="Khazanovich D."/>
            <person name="Kisner P."/>
            <person name="Lance K."/>
            <person name="Lara M."/>
            <person name="Lee W."/>
            <person name="Lennon N."/>
            <person name="Letendre F."/>
            <person name="LeVine R."/>
            <person name="Lipovsky A."/>
            <person name="Liu X."/>
            <person name="Liu J."/>
            <person name="Liu S."/>
            <person name="Lokyitsang T."/>
            <person name="Lokyitsang Y."/>
            <person name="Lubonja R."/>
            <person name="Lui A."/>
            <person name="MacDonald P."/>
            <person name="Magnisalis V."/>
            <person name="Maru K."/>
            <person name="Matthews C."/>
            <person name="McCusker W."/>
            <person name="McDonough S."/>
            <person name="Mehta T."/>
            <person name="Meldrim J."/>
            <person name="Meneus L."/>
            <person name="Mihai O."/>
            <person name="Mihalev A."/>
            <person name="Mihova T."/>
            <person name="Mittelman R."/>
            <person name="Mlenga V."/>
            <person name="Montmayeur A."/>
            <person name="Mulrain L."/>
            <person name="Navidi A."/>
            <person name="Naylor J."/>
            <person name="Negash T."/>
            <person name="Nguyen T."/>
            <person name="Nguyen N."/>
            <person name="Nicol R."/>
            <person name="Norbu C."/>
            <person name="Norbu N."/>
            <person name="Novod N."/>
            <person name="O'Neill B."/>
            <person name="Osman S."/>
            <person name="Markiewicz E."/>
            <person name="Oyono O.L."/>
            <person name="Patti C."/>
            <person name="Phunkhang P."/>
            <person name="Pierre F."/>
            <person name="Priest M."/>
            <person name="Raghuraman S."/>
            <person name="Rege F."/>
            <person name="Reyes R."/>
            <person name="Rise C."/>
            <person name="Rogov P."/>
            <person name="Ross K."/>
            <person name="Ryan E."/>
            <person name="Settipalli S."/>
            <person name="Shea T."/>
            <person name="Sherpa N."/>
            <person name="Shi L."/>
            <person name="Shih D."/>
            <person name="Sparrow T."/>
            <person name="Spaulding J."/>
            <person name="Stalker J."/>
            <person name="Stange-Thomann N."/>
            <person name="Stavropoulos S."/>
            <person name="Stone C."/>
            <person name="Strader C."/>
            <person name="Tesfaye S."/>
            <person name="Thomson T."/>
            <person name="Thoulutsang Y."/>
            <person name="Thoulutsang D."/>
            <person name="Topham K."/>
            <person name="Topping I."/>
            <person name="Tsamla T."/>
            <person name="Vassiliev H."/>
            <person name="Vo A."/>
            <person name="Wangchuk T."/>
            <person name="Wangdi T."/>
            <person name="Weiand M."/>
            <person name="Wilkinson J."/>
            <person name="Wilson A."/>
            <person name="Yadav S."/>
            <person name="Young G."/>
            <person name="Yu Q."/>
            <person name="Zembek L."/>
            <person name="Zhong D."/>
            <person name="Zimmer A."/>
            <person name="Zwirko Z."/>
            <person name="Jaffe D.B."/>
            <person name="Alvarez P."/>
            <person name="Brockman W."/>
            <person name="Butler J."/>
            <person name="Chin C."/>
            <person name="Gnerre S."/>
            <person name="Grabherr M."/>
            <person name="Kleber M."/>
            <person name="Mauceli E."/>
            <person name="MacCallum I."/>
        </authorList>
    </citation>
    <scope>NUCLEOTIDE SEQUENCE [LARGE SCALE GENOMIC DNA]</scope>
    <source>
        <strain evidence="8">Tucson 14030-0811.24</strain>
    </source>
</reference>
<feature type="transmembrane region" description="Helical" evidence="6">
    <location>
        <begin position="407"/>
        <end position="427"/>
    </location>
</feature>
<dbReference type="InterPro" id="IPR036259">
    <property type="entry name" value="MFS_trans_sf"/>
</dbReference>
<evidence type="ECO:0000256" key="4">
    <source>
        <dbReference type="ARBA" id="ARBA00023136"/>
    </source>
</evidence>
<dbReference type="OrthoDB" id="3026777at2759"/>
<evidence type="ECO:0000256" key="3">
    <source>
        <dbReference type="ARBA" id="ARBA00022989"/>
    </source>
</evidence>
<dbReference type="Proteomes" id="UP000007798">
    <property type="component" value="Unassembled WGS sequence"/>
</dbReference>
<dbReference type="OMA" id="VYGPMYS"/>
<evidence type="ECO:0000256" key="5">
    <source>
        <dbReference type="SAM" id="MobiDB-lite"/>
    </source>
</evidence>
<feature type="transmembrane region" description="Helical" evidence="6">
    <location>
        <begin position="376"/>
        <end position="398"/>
    </location>
</feature>
<dbReference type="FunCoup" id="B4NPQ3">
    <property type="interactions" value="42"/>
</dbReference>
<dbReference type="SUPFAM" id="SSF103473">
    <property type="entry name" value="MFS general substrate transporter"/>
    <property type="match status" value="1"/>
</dbReference>
<keyword evidence="2 6" id="KW-0812">Transmembrane</keyword>
<feature type="transmembrane region" description="Helical" evidence="6">
    <location>
        <begin position="433"/>
        <end position="454"/>
    </location>
</feature>
<dbReference type="HOGENOM" id="CLU_028365_4_0_1"/>
<organism evidence="7 8">
    <name type="scientific">Drosophila willistoni</name>
    <name type="common">Fruit fly</name>
    <dbReference type="NCBI Taxonomy" id="7260"/>
    <lineage>
        <taxon>Eukaryota</taxon>
        <taxon>Metazoa</taxon>
        <taxon>Ecdysozoa</taxon>
        <taxon>Arthropoda</taxon>
        <taxon>Hexapoda</taxon>
        <taxon>Insecta</taxon>
        <taxon>Pterygota</taxon>
        <taxon>Neoptera</taxon>
        <taxon>Endopterygota</taxon>
        <taxon>Diptera</taxon>
        <taxon>Brachycera</taxon>
        <taxon>Muscomorpha</taxon>
        <taxon>Ephydroidea</taxon>
        <taxon>Drosophilidae</taxon>
        <taxon>Drosophila</taxon>
        <taxon>Sophophora</taxon>
    </lineage>
</organism>
<feature type="compositionally biased region" description="Polar residues" evidence="5">
    <location>
        <begin position="9"/>
        <end position="24"/>
    </location>
</feature>
<feature type="transmembrane region" description="Helical" evidence="6">
    <location>
        <begin position="212"/>
        <end position="233"/>
    </location>
</feature>
<evidence type="ECO:0000256" key="6">
    <source>
        <dbReference type="SAM" id="Phobius"/>
    </source>
</evidence>
<feature type="compositionally biased region" description="Low complexity" evidence="5">
    <location>
        <begin position="28"/>
        <end position="40"/>
    </location>
</feature>
<name>B4NPQ3_DROWI</name>
<dbReference type="Gene3D" id="1.20.1250.20">
    <property type="entry name" value="MFS general substrate transporter like domains"/>
    <property type="match status" value="1"/>
</dbReference>
<accession>B4NPQ3</accession>
<sequence>MSPKDGSLDLTTKQNNKFTSTINHASRPPTTANVTPTANASLPEKTDPDMMKKNSSTASAVTPPTGKRTWREKLRLVANNITVEPILAAYIMPSVLSNLATQNLNLEKACRVNMNYGDVVCDALTRRQTANYTMEEETVQQMVARMAAWKTVIQSMFPCLLILFWGSWSDRHRRRKPCILIPVVGEFLGVVGLMLCVYFENAPMEAAALTEAIFPSLSGGWFTMLMGVFSYIADITTEEERTLRIGILNVCFSVGVPIGMAFSGVLLKQIGFYGVFSISAAFYVLAFVYGFFFLEEPVARPEKSEIPQKSLLADFFDKEHVVQTFRVAFQKGENQRRKRVILLMIVVMVIIGPLHGEMAVSYLFTRFRFNWSEVEFSFFSTYAMFTGLIGVIFCVGVLSHKLNIDDALVGVLSSTSKILSSFVYAFATLPWHMYLGGLVEIFNGTAFIAMRSIATKLVSKDELGKVNSLFGVAEALMPMVFAPMYTTLYAATLRVLPGAFFLLGGGLTTFSVVIFLWMYRFQLKQRRRKLARPDAEENACNAVKDPNGNINAIEALALASEAKGQLNGIISNVIHESLVEHTPPVANGIDNRGYVQDNPEKTTSTTTATTTSTTASTKDS</sequence>